<name>A0A9P0A9K2_BEMTA</name>
<keyword evidence="3" id="KW-1185">Reference proteome</keyword>
<dbReference type="AlphaFoldDB" id="A0A9P0A9K2"/>
<evidence type="ECO:0000313" key="2">
    <source>
        <dbReference type="EMBL" id="CAH0388506.1"/>
    </source>
</evidence>
<gene>
    <name evidence="2" type="ORF">BEMITA_LOCUS7417</name>
</gene>
<dbReference type="EMBL" id="OU963865">
    <property type="protein sequence ID" value="CAH0388506.1"/>
    <property type="molecule type" value="Genomic_DNA"/>
</dbReference>
<evidence type="ECO:0000256" key="1">
    <source>
        <dbReference type="SAM" id="MobiDB-lite"/>
    </source>
</evidence>
<organism evidence="2 3">
    <name type="scientific">Bemisia tabaci</name>
    <name type="common">Sweetpotato whitefly</name>
    <name type="synonym">Aleurodes tabaci</name>
    <dbReference type="NCBI Taxonomy" id="7038"/>
    <lineage>
        <taxon>Eukaryota</taxon>
        <taxon>Metazoa</taxon>
        <taxon>Ecdysozoa</taxon>
        <taxon>Arthropoda</taxon>
        <taxon>Hexapoda</taxon>
        <taxon>Insecta</taxon>
        <taxon>Pterygota</taxon>
        <taxon>Neoptera</taxon>
        <taxon>Paraneoptera</taxon>
        <taxon>Hemiptera</taxon>
        <taxon>Sternorrhyncha</taxon>
        <taxon>Aleyrodoidea</taxon>
        <taxon>Aleyrodidae</taxon>
        <taxon>Aleyrodinae</taxon>
        <taxon>Bemisia</taxon>
    </lineage>
</organism>
<dbReference type="Proteomes" id="UP001152759">
    <property type="component" value="Chromosome 4"/>
</dbReference>
<sequence length="75" mass="8014">MRTNSEEIETPARIHELSPSPQPTPAASPEIIPASDEDADHPTPPLTQLTPPNPKLPSTSASPELSPQLAPKQFL</sequence>
<reference evidence="2" key="1">
    <citation type="submission" date="2021-12" db="EMBL/GenBank/DDBJ databases">
        <authorList>
            <person name="King R."/>
        </authorList>
    </citation>
    <scope>NUCLEOTIDE SEQUENCE</scope>
</reference>
<feature type="region of interest" description="Disordered" evidence="1">
    <location>
        <begin position="1"/>
        <end position="75"/>
    </location>
</feature>
<evidence type="ECO:0000313" key="3">
    <source>
        <dbReference type="Proteomes" id="UP001152759"/>
    </source>
</evidence>
<proteinExistence type="predicted"/>
<protein>
    <submittedName>
        <fullName evidence="2">Uncharacterized protein</fullName>
    </submittedName>
</protein>
<accession>A0A9P0A9K2</accession>